<dbReference type="Pfam" id="PF00005">
    <property type="entry name" value="ABC_tran"/>
    <property type="match status" value="1"/>
</dbReference>
<dbReference type="SUPFAM" id="SSF52540">
    <property type="entry name" value="P-loop containing nucleoside triphosphate hydrolases"/>
    <property type="match status" value="1"/>
</dbReference>
<dbReference type="Gene3D" id="3.40.50.300">
    <property type="entry name" value="P-loop containing nucleotide triphosphate hydrolases"/>
    <property type="match status" value="1"/>
</dbReference>
<dbReference type="SMART" id="SM00382">
    <property type="entry name" value="AAA"/>
    <property type="match status" value="1"/>
</dbReference>
<evidence type="ECO:0000256" key="1">
    <source>
        <dbReference type="ARBA" id="ARBA00022448"/>
    </source>
</evidence>
<dbReference type="PROSITE" id="PS50893">
    <property type="entry name" value="ABC_TRANSPORTER_2"/>
    <property type="match status" value="1"/>
</dbReference>
<evidence type="ECO:0000259" key="5">
    <source>
        <dbReference type="PROSITE" id="PS50893"/>
    </source>
</evidence>
<dbReference type="InterPro" id="IPR003439">
    <property type="entry name" value="ABC_transporter-like_ATP-bd"/>
</dbReference>
<dbReference type="PANTHER" id="PTHR42794">
    <property type="entry name" value="HEMIN IMPORT ATP-BINDING PROTEIN HMUV"/>
    <property type="match status" value="1"/>
</dbReference>
<dbReference type="InterPro" id="IPR003593">
    <property type="entry name" value="AAA+_ATPase"/>
</dbReference>
<sequence length="258" mass="27436">MSGFVVSDLSVTLGGTEILHSVDADVASGEWVALIGPNGAGKSTLLRSIAGLCSYGGSIAIDGRDVANWSRREIARRIAFVPQAPLLPADMRVRDYVMLGRTPHIGEFAAEGAADFEAVDRAMRRLDLGHLAERRLRTLSGGEQQRAVLARTLAQDAPILLLDEPTNALDIGRQQQVLELVSLLRAQSELTVISAMHDLTLASQYADRLLLLAQGRLVAAGPPHEIATEALVATHYGANVRIVGEGGALAVVPVRRSG</sequence>
<proteinExistence type="predicted"/>
<organism evidence="6">
    <name type="scientific">freshwater metagenome</name>
    <dbReference type="NCBI Taxonomy" id="449393"/>
    <lineage>
        <taxon>unclassified sequences</taxon>
        <taxon>metagenomes</taxon>
        <taxon>ecological metagenomes</taxon>
    </lineage>
</organism>
<keyword evidence="2" id="KW-0547">Nucleotide-binding</keyword>
<dbReference type="EMBL" id="CAEZXP010000005">
    <property type="protein sequence ID" value="CAB4702509.1"/>
    <property type="molecule type" value="Genomic_DNA"/>
</dbReference>
<gene>
    <name evidence="6" type="ORF">UFOPK2399_01450</name>
</gene>
<accession>A0A6J6PUR4</accession>
<keyword evidence="1" id="KW-0813">Transport</keyword>
<dbReference type="PROSITE" id="PS00211">
    <property type="entry name" value="ABC_TRANSPORTER_1"/>
    <property type="match status" value="1"/>
</dbReference>
<dbReference type="GO" id="GO:0016887">
    <property type="term" value="F:ATP hydrolysis activity"/>
    <property type="evidence" value="ECO:0007669"/>
    <property type="project" value="InterPro"/>
</dbReference>
<keyword evidence="3" id="KW-0067">ATP-binding</keyword>
<dbReference type="GO" id="GO:0005524">
    <property type="term" value="F:ATP binding"/>
    <property type="evidence" value="ECO:0007669"/>
    <property type="project" value="UniProtKB-KW"/>
</dbReference>
<evidence type="ECO:0000256" key="2">
    <source>
        <dbReference type="ARBA" id="ARBA00022741"/>
    </source>
</evidence>
<dbReference type="InterPro" id="IPR027417">
    <property type="entry name" value="P-loop_NTPase"/>
</dbReference>
<dbReference type="PANTHER" id="PTHR42794:SF1">
    <property type="entry name" value="HEMIN IMPORT ATP-BINDING PROTEIN HMUV"/>
    <property type="match status" value="1"/>
</dbReference>
<feature type="domain" description="ABC transporter" evidence="5">
    <location>
        <begin position="4"/>
        <end position="239"/>
    </location>
</feature>
<name>A0A6J6PUR4_9ZZZZ</name>
<dbReference type="InterPro" id="IPR017871">
    <property type="entry name" value="ABC_transporter-like_CS"/>
</dbReference>
<evidence type="ECO:0000256" key="4">
    <source>
        <dbReference type="ARBA" id="ARBA00022967"/>
    </source>
</evidence>
<keyword evidence="4" id="KW-1278">Translocase</keyword>
<evidence type="ECO:0000256" key="3">
    <source>
        <dbReference type="ARBA" id="ARBA00022840"/>
    </source>
</evidence>
<reference evidence="6" key="1">
    <citation type="submission" date="2020-05" db="EMBL/GenBank/DDBJ databases">
        <authorList>
            <person name="Chiriac C."/>
            <person name="Salcher M."/>
            <person name="Ghai R."/>
            <person name="Kavagutti S V."/>
        </authorList>
    </citation>
    <scope>NUCLEOTIDE SEQUENCE</scope>
</reference>
<dbReference type="CDD" id="cd03214">
    <property type="entry name" value="ABC_Iron-Siderophores_B12_Hemin"/>
    <property type="match status" value="1"/>
</dbReference>
<dbReference type="AlphaFoldDB" id="A0A6J6PUR4"/>
<dbReference type="FunFam" id="3.40.50.300:FF:000134">
    <property type="entry name" value="Iron-enterobactin ABC transporter ATP-binding protein"/>
    <property type="match status" value="1"/>
</dbReference>
<evidence type="ECO:0000313" key="6">
    <source>
        <dbReference type="EMBL" id="CAB4702509.1"/>
    </source>
</evidence>
<protein>
    <submittedName>
        <fullName evidence="6">Unannotated protein</fullName>
    </submittedName>
</protein>